<dbReference type="PANTHER" id="PTHR43802">
    <property type="entry name" value="ENOYL-COA HYDRATASE"/>
    <property type="match status" value="1"/>
</dbReference>
<organism evidence="3 4">
    <name type="scientific">Bacillus thermozeamaize</name>
    <dbReference type="NCBI Taxonomy" id="230954"/>
    <lineage>
        <taxon>Bacteria</taxon>
        <taxon>Bacillati</taxon>
        <taxon>Bacillota</taxon>
        <taxon>Bacilli</taxon>
        <taxon>Bacillales</taxon>
        <taxon>Bacillaceae</taxon>
        <taxon>Bacillus</taxon>
    </lineage>
</organism>
<dbReference type="CDD" id="cd06558">
    <property type="entry name" value="crotonase-like"/>
    <property type="match status" value="1"/>
</dbReference>
<accession>A0A1Y3PWY9</accession>
<evidence type="ECO:0008006" key="5">
    <source>
        <dbReference type="Google" id="ProtNLM"/>
    </source>
</evidence>
<dbReference type="GO" id="GO:0003824">
    <property type="term" value="F:catalytic activity"/>
    <property type="evidence" value="ECO:0007669"/>
    <property type="project" value="InterPro"/>
</dbReference>
<evidence type="ECO:0000256" key="1">
    <source>
        <dbReference type="ARBA" id="ARBA00005254"/>
    </source>
</evidence>
<dbReference type="Proteomes" id="UP000196475">
    <property type="component" value="Unassembled WGS sequence"/>
</dbReference>
<comment type="caution">
    <text evidence="3">The sequence shown here is derived from an EMBL/GenBank/DDBJ whole genome shotgun (WGS) entry which is preliminary data.</text>
</comment>
<proteinExistence type="inferred from homology"/>
<gene>
    <name evidence="3" type="ORF">BAA01_16420</name>
</gene>
<sequence>MGESVLIEKEQGVGIIYLNEPDSLNALSASIKDGLMRALDELENDPETKVLLIAGKGRAFCAGGDIRAMSGNQTVLQAKARMEEATQIVKKMAQMKKPIVAAVHGYAVGAGFSLALACDLIVAEEGTKFGLAFKNIGLIPDLGLHYFLLRTVSPWKAKEWIWTGAMIPAEEGLQHGFVNRLAPQGQGLETAKGLAQELAKGPLQAYKLSKSILHQAVTLDLDQVLELENYGQSALRQTKDHQEGIQAFREKRPPQFTGE</sequence>
<dbReference type="AlphaFoldDB" id="A0A1Y3PWY9"/>
<dbReference type="InterPro" id="IPR001753">
    <property type="entry name" value="Enoyl-CoA_hydra/iso"/>
</dbReference>
<dbReference type="InterPro" id="IPR029045">
    <property type="entry name" value="ClpP/crotonase-like_dom_sf"/>
</dbReference>
<evidence type="ECO:0000256" key="2">
    <source>
        <dbReference type="RuleBase" id="RU003707"/>
    </source>
</evidence>
<dbReference type="InterPro" id="IPR018376">
    <property type="entry name" value="Enoyl-CoA_hyd/isom_CS"/>
</dbReference>
<protein>
    <recommendedName>
        <fullName evidence="5">Enoyl-CoA hydratase</fullName>
    </recommendedName>
</protein>
<evidence type="ECO:0000313" key="4">
    <source>
        <dbReference type="Proteomes" id="UP000196475"/>
    </source>
</evidence>
<name>A0A1Y3PWY9_9BACI</name>
<dbReference type="SUPFAM" id="SSF52096">
    <property type="entry name" value="ClpP/crotonase"/>
    <property type="match status" value="1"/>
</dbReference>
<dbReference type="EMBL" id="LZRT01000055">
    <property type="protein sequence ID" value="OUM88889.1"/>
    <property type="molecule type" value="Genomic_DNA"/>
</dbReference>
<dbReference type="Gene3D" id="3.90.226.10">
    <property type="entry name" value="2-enoyl-CoA Hydratase, Chain A, domain 1"/>
    <property type="match status" value="1"/>
</dbReference>
<dbReference type="PROSITE" id="PS00166">
    <property type="entry name" value="ENOYL_COA_HYDRATASE"/>
    <property type="match status" value="1"/>
</dbReference>
<dbReference type="Pfam" id="PF00378">
    <property type="entry name" value="ECH_1"/>
    <property type="match status" value="1"/>
</dbReference>
<comment type="similarity">
    <text evidence="1 2">Belongs to the enoyl-CoA hydratase/isomerase family.</text>
</comment>
<dbReference type="InterPro" id="IPR014748">
    <property type="entry name" value="Enoyl-CoA_hydra_C"/>
</dbReference>
<reference evidence="4" key="1">
    <citation type="submission" date="2016-06" db="EMBL/GenBank/DDBJ databases">
        <authorList>
            <person name="Nascimento L."/>
            <person name="Pereira R.V."/>
            <person name="Martins L.F."/>
            <person name="Quaggio R.B."/>
            <person name="Silva A.M."/>
            <person name="Setubal J.C."/>
        </authorList>
    </citation>
    <scope>NUCLEOTIDE SEQUENCE [LARGE SCALE GENOMIC DNA]</scope>
</reference>
<evidence type="ECO:0000313" key="3">
    <source>
        <dbReference type="EMBL" id="OUM88889.1"/>
    </source>
</evidence>
<dbReference type="Gene3D" id="1.10.12.10">
    <property type="entry name" value="Lyase 2-enoyl-coa Hydratase, Chain A, domain 2"/>
    <property type="match status" value="1"/>
</dbReference>
<dbReference type="PANTHER" id="PTHR43802:SF1">
    <property type="entry name" value="IP11341P-RELATED"/>
    <property type="match status" value="1"/>
</dbReference>